<keyword evidence="3" id="KW-1185">Reference proteome</keyword>
<keyword evidence="1" id="KW-1133">Transmembrane helix</keyword>
<gene>
    <name evidence="2" type="ORF">EV148_1146</name>
</gene>
<feature type="transmembrane region" description="Helical" evidence="1">
    <location>
        <begin position="110"/>
        <end position="129"/>
    </location>
</feature>
<reference evidence="2 3" key="1">
    <citation type="journal article" date="2015" name="Stand. Genomic Sci.">
        <title>Genomic Encyclopedia of Bacterial and Archaeal Type Strains, Phase III: the genomes of soil and plant-associated and newly described type strains.</title>
        <authorList>
            <person name="Whitman W.B."/>
            <person name="Woyke T."/>
            <person name="Klenk H.P."/>
            <person name="Zhou Y."/>
            <person name="Lilburn T.G."/>
            <person name="Beck B.J."/>
            <person name="De Vos P."/>
            <person name="Vandamme P."/>
            <person name="Eisen J.A."/>
            <person name="Garrity G."/>
            <person name="Hugenholtz P."/>
            <person name="Kyrpides N.C."/>
        </authorList>
    </citation>
    <scope>NUCLEOTIDE SEQUENCE [LARGE SCALE GENOMIC DNA]</scope>
    <source>
        <strain evidence="2 3">A3</strain>
    </source>
</reference>
<dbReference type="Proteomes" id="UP000294862">
    <property type="component" value="Unassembled WGS sequence"/>
</dbReference>
<proteinExistence type="predicted"/>
<protein>
    <submittedName>
        <fullName evidence="2">Uncharacterized protein</fullName>
    </submittedName>
</protein>
<feature type="transmembrane region" description="Helical" evidence="1">
    <location>
        <begin position="150"/>
        <end position="175"/>
    </location>
</feature>
<accession>A0A4R2I138</accession>
<keyword evidence="1" id="KW-0472">Membrane</keyword>
<feature type="transmembrane region" description="Helical" evidence="1">
    <location>
        <begin position="75"/>
        <end position="98"/>
    </location>
</feature>
<organism evidence="2 3">
    <name type="scientific">Dokdonella fugitiva</name>
    <dbReference type="NCBI Taxonomy" id="328517"/>
    <lineage>
        <taxon>Bacteria</taxon>
        <taxon>Pseudomonadati</taxon>
        <taxon>Pseudomonadota</taxon>
        <taxon>Gammaproteobacteria</taxon>
        <taxon>Lysobacterales</taxon>
        <taxon>Rhodanobacteraceae</taxon>
        <taxon>Dokdonella</taxon>
    </lineage>
</organism>
<evidence type="ECO:0000313" key="2">
    <source>
        <dbReference type="EMBL" id="TCO36085.1"/>
    </source>
</evidence>
<dbReference type="EMBL" id="SLWQ01000014">
    <property type="protein sequence ID" value="TCO36085.1"/>
    <property type="molecule type" value="Genomic_DNA"/>
</dbReference>
<keyword evidence="1" id="KW-0812">Transmembrane</keyword>
<feature type="transmembrane region" description="Helical" evidence="1">
    <location>
        <begin position="36"/>
        <end position="63"/>
    </location>
</feature>
<comment type="caution">
    <text evidence="2">The sequence shown here is derived from an EMBL/GenBank/DDBJ whole genome shotgun (WGS) entry which is preliminary data.</text>
</comment>
<sequence length="222" mass="24447">MHANPPARDRWQPDIGGRAAIDVAMRNLVPVLGVTLLAWSAATTVASFLLDAALMTATSVLVLSGKHRGNRVAAWLRWPAVMLLSAVLLLPHALAAWLLTRLFGCRLEDLVVAVPGSGFWLGLLLQAFLQWHTLYRDTCRATDAATSSRIALRIAHAWLRIVLAGAVIAWLAVFQPWWPSFAFRVAVVAALAAVFSACEIYPDRLLRWLRRQGPARRMSLPS</sequence>
<dbReference type="AlphaFoldDB" id="A0A4R2I138"/>
<name>A0A4R2I138_9GAMM</name>
<evidence type="ECO:0000313" key="3">
    <source>
        <dbReference type="Proteomes" id="UP000294862"/>
    </source>
</evidence>
<feature type="transmembrane region" description="Helical" evidence="1">
    <location>
        <begin position="181"/>
        <end position="201"/>
    </location>
</feature>
<evidence type="ECO:0000256" key="1">
    <source>
        <dbReference type="SAM" id="Phobius"/>
    </source>
</evidence>